<evidence type="ECO:0000313" key="1">
    <source>
        <dbReference type="EMBL" id="KAH6610847.1"/>
    </source>
</evidence>
<keyword evidence="2" id="KW-1185">Reference proteome</keyword>
<accession>A0A9P8QXX5</accession>
<dbReference type="EMBL" id="JAIWOZ010000001">
    <property type="protein sequence ID" value="KAH6610847.1"/>
    <property type="molecule type" value="Genomic_DNA"/>
</dbReference>
<proteinExistence type="predicted"/>
<evidence type="ECO:0000313" key="2">
    <source>
        <dbReference type="Proteomes" id="UP000827724"/>
    </source>
</evidence>
<sequence length="212" mass="21515">MPSGGVVVHFGPCNARLAGLLPEGHGLSGSNGRRGESSHDRLVFGGLWLLVLGLVLSAQRNLALGGRLSVEEAALLDGAAGLDARDGPAVSVSGGAAAAVGGRGEVRDVFGDGVLRADGTGIDAVALAGLGHGIVARVEVFAVLEMLGEVVGSGGQLAVEAEEALLIRGERLRRSIWQVSKSGLEESMQLPLLSVVCLGSRGTQRGGKKLNK</sequence>
<dbReference type="AlphaFoldDB" id="A0A9P8QXX5"/>
<comment type="caution">
    <text evidence="1">The sequence shown here is derived from an EMBL/GenBank/DDBJ whole genome shotgun (WGS) entry which is preliminary data.</text>
</comment>
<reference evidence="1" key="1">
    <citation type="submission" date="2021-08" db="EMBL/GenBank/DDBJ databases">
        <title>Chromosome-Level Trichoderma cornu-damae using Hi-C Data.</title>
        <authorList>
            <person name="Kim C.S."/>
        </authorList>
    </citation>
    <scope>NUCLEOTIDE SEQUENCE</scope>
    <source>
        <strain evidence="1">KA19-0412C</strain>
    </source>
</reference>
<protein>
    <submittedName>
        <fullName evidence="1">Uncharacterized protein</fullName>
    </submittedName>
</protein>
<organism evidence="1 2">
    <name type="scientific">Trichoderma cornu-damae</name>
    <dbReference type="NCBI Taxonomy" id="654480"/>
    <lineage>
        <taxon>Eukaryota</taxon>
        <taxon>Fungi</taxon>
        <taxon>Dikarya</taxon>
        <taxon>Ascomycota</taxon>
        <taxon>Pezizomycotina</taxon>
        <taxon>Sordariomycetes</taxon>
        <taxon>Hypocreomycetidae</taxon>
        <taxon>Hypocreales</taxon>
        <taxon>Hypocreaceae</taxon>
        <taxon>Trichoderma</taxon>
    </lineage>
</organism>
<dbReference type="Proteomes" id="UP000827724">
    <property type="component" value="Unassembled WGS sequence"/>
</dbReference>
<name>A0A9P8QXX5_9HYPO</name>
<gene>
    <name evidence="1" type="ORF">Trco_000867</name>
</gene>